<keyword evidence="3" id="KW-1185">Reference proteome</keyword>
<organism evidence="2 3">
    <name type="scientific">Chitinophaga defluvii</name>
    <dbReference type="NCBI Taxonomy" id="3163343"/>
    <lineage>
        <taxon>Bacteria</taxon>
        <taxon>Pseudomonadati</taxon>
        <taxon>Bacteroidota</taxon>
        <taxon>Chitinophagia</taxon>
        <taxon>Chitinophagales</taxon>
        <taxon>Chitinophagaceae</taxon>
        <taxon>Chitinophaga</taxon>
    </lineage>
</organism>
<comment type="caution">
    <text evidence="2">The sequence shown here is derived from an EMBL/GenBank/DDBJ whole genome shotgun (WGS) entry which is preliminary data.</text>
</comment>
<evidence type="ECO:0000256" key="1">
    <source>
        <dbReference type="SAM" id="SignalP"/>
    </source>
</evidence>
<accession>A0ABV2TEL0</accession>
<reference evidence="2 3" key="1">
    <citation type="submission" date="2024-06" db="EMBL/GenBank/DDBJ databases">
        <title>Chitinophaga defluvii sp. nov., isolated from municipal sewage.</title>
        <authorList>
            <person name="Zhang L."/>
        </authorList>
    </citation>
    <scope>NUCLEOTIDE SEQUENCE [LARGE SCALE GENOMIC DNA]</scope>
    <source>
        <strain evidence="2 3">H8</strain>
    </source>
</reference>
<dbReference type="Pfam" id="PF20365">
    <property type="entry name" value="DUF6660"/>
    <property type="match status" value="1"/>
</dbReference>
<feature type="chain" id="PRO_5046239449" evidence="1">
    <location>
        <begin position="22"/>
        <end position="103"/>
    </location>
</feature>
<gene>
    <name evidence="2" type="ORF">ABR189_28995</name>
</gene>
<evidence type="ECO:0000313" key="3">
    <source>
        <dbReference type="Proteomes" id="UP001549749"/>
    </source>
</evidence>
<dbReference type="EMBL" id="JBEXAC010000004">
    <property type="protein sequence ID" value="MET7001453.1"/>
    <property type="molecule type" value="Genomic_DNA"/>
</dbReference>
<feature type="signal peptide" evidence="1">
    <location>
        <begin position="1"/>
        <end position="21"/>
    </location>
</feature>
<dbReference type="RefSeq" id="WP_354664025.1">
    <property type="nucleotide sequence ID" value="NZ_JBEXAC010000004.1"/>
</dbReference>
<evidence type="ECO:0000313" key="2">
    <source>
        <dbReference type="EMBL" id="MET7001453.1"/>
    </source>
</evidence>
<proteinExistence type="predicted"/>
<sequence>MKFFALIMGVWLLILSCLPCGDSRECNDQRATTISANHQQHNHDIEHCAPFCTCSCCSISMSCHKIPIYIIAKKVFATKNYSDYPTPFCKEVSHAIWQPPKIS</sequence>
<keyword evidence="1" id="KW-0732">Signal</keyword>
<protein>
    <submittedName>
        <fullName evidence="2">DUF6660 family protein</fullName>
    </submittedName>
</protein>
<name>A0ABV2TEL0_9BACT</name>
<dbReference type="Proteomes" id="UP001549749">
    <property type="component" value="Unassembled WGS sequence"/>
</dbReference>
<dbReference type="InterPro" id="IPR046601">
    <property type="entry name" value="DUF6660"/>
</dbReference>
<dbReference type="PROSITE" id="PS51257">
    <property type="entry name" value="PROKAR_LIPOPROTEIN"/>
    <property type="match status" value="1"/>
</dbReference>